<dbReference type="PIRSF" id="PIRSF009437">
    <property type="entry name" value="NQR-1_subunit_C"/>
    <property type="match status" value="1"/>
</dbReference>
<keyword evidence="6 16" id="KW-0288">FMN</keyword>
<protein>
    <recommendedName>
        <fullName evidence="16 17">Na(+)-translocating NADH-quinone reductase subunit C</fullName>
        <shortName evidence="16 17">Na(+)-NQR subunit C</shortName>
        <shortName evidence="16 17">Na(+)-translocating NQR subunit C</shortName>
        <ecNumber evidence="16 17">7.2.1.1</ecNumber>
    </recommendedName>
    <alternativeName>
        <fullName evidence="16 17">NQR complex subunit C</fullName>
    </alternativeName>
    <alternativeName>
        <fullName evidence="16 17">NQR-1 subunit C</fullName>
    </alternativeName>
</protein>
<evidence type="ECO:0000313" key="20">
    <source>
        <dbReference type="Proteomes" id="UP000000466"/>
    </source>
</evidence>
<dbReference type="InterPro" id="IPR010204">
    <property type="entry name" value="NqrC"/>
</dbReference>
<keyword evidence="7 16" id="KW-0812">Transmembrane</keyword>
<evidence type="ECO:0000256" key="12">
    <source>
        <dbReference type="ARBA" id="ARBA00023065"/>
    </source>
</evidence>
<comment type="caution">
    <text evidence="16">Lacks conserved residue(s) required for the propagation of feature annotation.</text>
</comment>
<evidence type="ECO:0000259" key="18">
    <source>
        <dbReference type="SMART" id="SM00900"/>
    </source>
</evidence>
<dbReference type="EMBL" id="CP003746">
    <property type="protein sequence ID" value="AFU97476.1"/>
    <property type="molecule type" value="Genomic_DNA"/>
</dbReference>
<organism evidence="19 20">
    <name type="scientific">Simiduia agarivorans (strain DSM 21679 / JCM 13881 / BCRC 17597 / SA1)</name>
    <dbReference type="NCBI Taxonomy" id="1117647"/>
    <lineage>
        <taxon>Bacteria</taxon>
        <taxon>Pseudomonadati</taxon>
        <taxon>Pseudomonadota</taxon>
        <taxon>Gammaproteobacteria</taxon>
        <taxon>Cellvibrionales</taxon>
        <taxon>Cellvibrionaceae</taxon>
        <taxon>Simiduia</taxon>
    </lineage>
</organism>
<evidence type="ECO:0000256" key="8">
    <source>
        <dbReference type="ARBA" id="ARBA00022967"/>
    </source>
</evidence>
<accession>K4KEV5</accession>
<comment type="function">
    <text evidence="16">NQR complex catalyzes the reduction of ubiquinone-1 to ubiquinol by two successive reactions, coupled with the transport of Na(+) ions from the cytoplasm to the periplasm. NqrA to NqrE are probably involved in the second step, the conversion of ubisemiquinone to ubiquinol.</text>
</comment>
<keyword evidence="12 16" id="KW-0406">Ion transport</keyword>
<evidence type="ECO:0000256" key="9">
    <source>
        <dbReference type="ARBA" id="ARBA00022989"/>
    </source>
</evidence>
<dbReference type="InterPro" id="IPR007329">
    <property type="entry name" value="FMN-bd"/>
</dbReference>
<evidence type="ECO:0000256" key="6">
    <source>
        <dbReference type="ARBA" id="ARBA00022643"/>
    </source>
</evidence>
<dbReference type="RefSeq" id="WP_015045649.1">
    <property type="nucleotide sequence ID" value="NC_018868.3"/>
</dbReference>
<feature type="transmembrane region" description="Helical" evidence="16">
    <location>
        <begin position="12"/>
        <end position="32"/>
    </location>
</feature>
<comment type="subunit">
    <text evidence="16 17">Composed of six subunits; NqrA, NqrB, NqrC, NqrD, NqrE and NqrF.</text>
</comment>
<keyword evidence="13 16" id="KW-0830">Ubiquinone</keyword>
<feature type="domain" description="FMN-binding" evidence="18">
    <location>
        <begin position="142"/>
        <end position="239"/>
    </location>
</feature>
<evidence type="ECO:0000256" key="2">
    <source>
        <dbReference type="ARBA" id="ARBA00022475"/>
    </source>
</evidence>
<keyword evidence="4 16" id="KW-0597">Phosphoprotein</keyword>
<dbReference type="GO" id="GO:0006814">
    <property type="term" value="P:sodium ion transport"/>
    <property type="evidence" value="ECO:0007669"/>
    <property type="project" value="UniProtKB-UniRule"/>
</dbReference>
<dbReference type="GO" id="GO:0016655">
    <property type="term" value="F:oxidoreductase activity, acting on NAD(P)H, quinone or similar compound as acceptor"/>
    <property type="evidence" value="ECO:0007669"/>
    <property type="project" value="UniProtKB-UniRule"/>
</dbReference>
<dbReference type="AlphaFoldDB" id="K4KEV5"/>
<sequence>MANNDTIKKTVIVALSLCIVCSVVVSTAAVMLKPMQVANKALDFKRNILLAAGLMEEGKSVDELFKQVNTRLVDLNTGKFTDAVNVDTYDQRKASKDPKQSEKLSADTDIAKIGSRENIAKVYLVEKDGQLDKVILPIKGYGLWSTLYGFIALEADLNTVVGLGFYEHAETPGLGGEVDNPKWKALWVGKEVYDNGDVALDVIKGQAPAGDAHKVDGISGATLTSRGVGNLVQFWMGENGYASFLTHLKNGEA</sequence>
<dbReference type="GO" id="GO:0005886">
    <property type="term" value="C:plasma membrane"/>
    <property type="evidence" value="ECO:0007669"/>
    <property type="project" value="UniProtKB-SubCell"/>
</dbReference>
<dbReference type="HAMAP" id="MF_00427">
    <property type="entry name" value="NqrC"/>
    <property type="match status" value="1"/>
</dbReference>
<proteinExistence type="inferred from homology"/>
<comment type="catalytic activity">
    <reaction evidence="16 17">
        <text>a ubiquinone + n Na(+)(in) + NADH + H(+) = a ubiquinol + n Na(+)(out) + NAD(+)</text>
        <dbReference type="Rhea" id="RHEA:47748"/>
        <dbReference type="Rhea" id="RHEA-COMP:9565"/>
        <dbReference type="Rhea" id="RHEA-COMP:9566"/>
        <dbReference type="ChEBI" id="CHEBI:15378"/>
        <dbReference type="ChEBI" id="CHEBI:16389"/>
        <dbReference type="ChEBI" id="CHEBI:17976"/>
        <dbReference type="ChEBI" id="CHEBI:29101"/>
        <dbReference type="ChEBI" id="CHEBI:57540"/>
        <dbReference type="ChEBI" id="CHEBI:57945"/>
        <dbReference type="EC" id="7.2.1.1"/>
    </reaction>
</comment>
<dbReference type="SMART" id="SM00900">
    <property type="entry name" value="FMN_bind"/>
    <property type="match status" value="1"/>
</dbReference>
<evidence type="ECO:0000256" key="15">
    <source>
        <dbReference type="ARBA" id="ARBA00023201"/>
    </source>
</evidence>
<dbReference type="Proteomes" id="UP000000466">
    <property type="component" value="Chromosome"/>
</dbReference>
<keyword evidence="2 16" id="KW-1003">Cell membrane</keyword>
<dbReference type="NCBIfam" id="TIGR01938">
    <property type="entry name" value="nqrC"/>
    <property type="match status" value="1"/>
</dbReference>
<dbReference type="Pfam" id="PF04205">
    <property type="entry name" value="FMN_bind"/>
    <property type="match status" value="1"/>
</dbReference>
<dbReference type="OrthoDB" id="9786835at2"/>
<keyword evidence="9 16" id="KW-1133">Transmembrane helix</keyword>
<keyword evidence="14 16" id="KW-0472">Membrane</keyword>
<dbReference type="PANTHER" id="PTHR37838">
    <property type="entry name" value="NA(+)-TRANSLOCATING NADH-QUINONE REDUCTASE SUBUNIT C"/>
    <property type="match status" value="1"/>
</dbReference>
<dbReference type="HOGENOM" id="CLU_077882_0_1_6"/>
<keyword evidence="10 16" id="KW-0520">NAD</keyword>
<evidence type="ECO:0000256" key="3">
    <source>
        <dbReference type="ARBA" id="ARBA00022519"/>
    </source>
</evidence>
<evidence type="ECO:0000256" key="4">
    <source>
        <dbReference type="ARBA" id="ARBA00022553"/>
    </source>
</evidence>
<keyword evidence="1 16" id="KW-0813">Transport</keyword>
<evidence type="ECO:0000256" key="5">
    <source>
        <dbReference type="ARBA" id="ARBA00022630"/>
    </source>
</evidence>
<keyword evidence="3 16" id="KW-0997">Cell inner membrane</keyword>
<dbReference type="PANTHER" id="PTHR37838:SF1">
    <property type="entry name" value="NA(+)-TRANSLOCATING NADH-QUINONE REDUCTASE SUBUNIT C"/>
    <property type="match status" value="1"/>
</dbReference>
<reference evidence="19 20" key="1">
    <citation type="journal article" date="2013" name="Genome Announc.">
        <title>Complete genome sequence of Simiduia agarivorans SA1(T), a marine bacterium able to degrade a variety of polysaccharides.</title>
        <authorList>
            <person name="Lin S.Y."/>
            <person name="Shieh W.Y."/>
            <person name="Chen J.S."/>
            <person name="Tang S.L."/>
        </authorList>
    </citation>
    <scope>NUCLEOTIDE SEQUENCE [LARGE SCALE GENOMIC DNA]</scope>
    <source>
        <strain evidence="20">DSM 21679 / JCM 13881 / BCRC 17597 / SA1</strain>
    </source>
</reference>
<dbReference type="EC" id="7.2.1.1" evidence="16 17"/>
<dbReference type="STRING" id="1117647.M5M_01225"/>
<name>K4KEV5_SIMAS</name>
<dbReference type="eggNOG" id="COG2869">
    <property type="taxonomic scope" value="Bacteria"/>
</dbReference>
<feature type="modified residue" description="FMN phosphoryl threonine" evidence="16">
    <location>
        <position position="222"/>
    </location>
</feature>
<evidence type="ECO:0000256" key="13">
    <source>
        <dbReference type="ARBA" id="ARBA00023075"/>
    </source>
</evidence>
<evidence type="ECO:0000256" key="7">
    <source>
        <dbReference type="ARBA" id="ARBA00022692"/>
    </source>
</evidence>
<keyword evidence="8 16" id="KW-1278">Translocase</keyword>
<keyword evidence="20" id="KW-1185">Reference proteome</keyword>
<evidence type="ECO:0000313" key="19">
    <source>
        <dbReference type="EMBL" id="AFU97476.1"/>
    </source>
</evidence>
<evidence type="ECO:0000256" key="14">
    <source>
        <dbReference type="ARBA" id="ARBA00023136"/>
    </source>
</evidence>
<evidence type="ECO:0000256" key="10">
    <source>
        <dbReference type="ARBA" id="ARBA00023027"/>
    </source>
</evidence>
<dbReference type="GO" id="GO:0010181">
    <property type="term" value="F:FMN binding"/>
    <property type="evidence" value="ECO:0007669"/>
    <property type="project" value="UniProtKB-UniRule"/>
</dbReference>
<evidence type="ECO:0000256" key="1">
    <source>
        <dbReference type="ARBA" id="ARBA00022448"/>
    </source>
</evidence>
<comment type="similarity">
    <text evidence="16 17">Belongs to the NqrC family.</text>
</comment>
<evidence type="ECO:0000256" key="16">
    <source>
        <dbReference type="HAMAP-Rule" id="MF_00427"/>
    </source>
</evidence>
<keyword evidence="11 16" id="KW-0915">Sodium</keyword>
<dbReference type="NCBIfam" id="NF003749">
    <property type="entry name" value="PRK05346.1-5"/>
    <property type="match status" value="1"/>
</dbReference>
<evidence type="ECO:0000256" key="17">
    <source>
        <dbReference type="PIRNR" id="PIRNR009437"/>
    </source>
</evidence>
<comment type="subcellular location">
    <subcellularLocation>
        <location evidence="16">Cell inner membrane</location>
        <topology evidence="16">Single-pass membrane protein</topology>
    </subcellularLocation>
</comment>
<dbReference type="KEGG" id="saga:M5M_01225"/>
<keyword evidence="5 16" id="KW-0285">Flavoprotein</keyword>
<comment type="cofactor">
    <cofactor evidence="16 17">
        <name>FMN</name>
        <dbReference type="ChEBI" id="CHEBI:58210"/>
    </cofactor>
</comment>
<keyword evidence="15 16" id="KW-0739">Sodium transport</keyword>
<gene>
    <name evidence="16" type="primary">nqrC</name>
    <name evidence="19" type="ordered locus">M5M_01225</name>
</gene>
<evidence type="ECO:0000256" key="11">
    <source>
        <dbReference type="ARBA" id="ARBA00023053"/>
    </source>
</evidence>